<gene>
    <name evidence="4" type="ORF">SAMN05421742_10489</name>
</gene>
<evidence type="ECO:0000313" key="4">
    <source>
        <dbReference type="EMBL" id="SDH07219.1"/>
    </source>
</evidence>
<dbReference type="PROSITE" id="PS51123">
    <property type="entry name" value="OMPA_2"/>
    <property type="match status" value="1"/>
</dbReference>
<evidence type="ECO:0000256" key="2">
    <source>
        <dbReference type="SAM" id="SignalP"/>
    </source>
</evidence>
<keyword evidence="5" id="KW-1185">Reference proteome</keyword>
<accession>A0A1G7ZF03</accession>
<keyword evidence="1" id="KW-0472">Membrane</keyword>
<evidence type="ECO:0000259" key="3">
    <source>
        <dbReference type="PROSITE" id="PS51123"/>
    </source>
</evidence>
<dbReference type="SUPFAM" id="SSF103088">
    <property type="entry name" value="OmpA-like"/>
    <property type="match status" value="1"/>
</dbReference>
<feature type="domain" description="OmpA-like" evidence="3">
    <location>
        <begin position="88"/>
        <end position="202"/>
    </location>
</feature>
<dbReference type="PANTHER" id="PTHR30329:SF20">
    <property type="entry name" value="EXPORTED PROTEIN"/>
    <property type="match status" value="1"/>
</dbReference>
<feature type="chain" id="PRO_5011758543" evidence="2">
    <location>
        <begin position="31"/>
        <end position="202"/>
    </location>
</feature>
<dbReference type="PANTHER" id="PTHR30329">
    <property type="entry name" value="STATOR ELEMENT OF FLAGELLAR MOTOR COMPLEX"/>
    <property type="match status" value="1"/>
</dbReference>
<dbReference type="Pfam" id="PF00691">
    <property type="entry name" value="OmpA"/>
    <property type="match status" value="1"/>
</dbReference>
<protein>
    <submittedName>
        <fullName evidence="4">Outer membrane protein, adhesin transport system</fullName>
    </submittedName>
</protein>
<feature type="signal peptide" evidence="2">
    <location>
        <begin position="1"/>
        <end position="30"/>
    </location>
</feature>
<dbReference type="InterPro" id="IPR050330">
    <property type="entry name" value="Bact_OuterMem_StrucFunc"/>
</dbReference>
<proteinExistence type="predicted"/>
<sequence>MTRVMHGMMTRFAALAVAALLAGCASESYVVLLDNPDGSTGQVTVSGREGGTATLTKTGQGADLTPTAGEPYLVDDDRIEQDFGTALAATPELPTRFLLYFETGTTTLQPPSEAQFPEVLAAIRARPAVDIGIIGHSDTQGDAELNARLALERAEVIAERIRAANLDVVEITVTSHGERNLLVPTPDDTAEPRNRRVEVSIR</sequence>
<reference evidence="5" key="1">
    <citation type="submission" date="2016-10" db="EMBL/GenBank/DDBJ databases">
        <authorList>
            <person name="Varghese N."/>
            <person name="Submissions S."/>
        </authorList>
    </citation>
    <scope>NUCLEOTIDE SEQUENCE [LARGE SCALE GENOMIC DNA]</scope>
    <source>
        <strain evidence="5">930I</strain>
    </source>
</reference>
<evidence type="ECO:0000313" key="5">
    <source>
        <dbReference type="Proteomes" id="UP000217076"/>
    </source>
</evidence>
<dbReference type="STRING" id="83401.SAMN05421742_10489"/>
<organism evidence="4 5">
    <name type="scientific">Roseospirillum parvum</name>
    <dbReference type="NCBI Taxonomy" id="83401"/>
    <lineage>
        <taxon>Bacteria</taxon>
        <taxon>Pseudomonadati</taxon>
        <taxon>Pseudomonadota</taxon>
        <taxon>Alphaproteobacteria</taxon>
        <taxon>Rhodospirillales</taxon>
        <taxon>Rhodospirillaceae</taxon>
        <taxon>Roseospirillum</taxon>
    </lineage>
</organism>
<dbReference type="OrthoDB" id="189250at2"/>
<dbReference type="CDD" id="cd07185">
    <property type="entry name" value="OmpA_C-like"/>
    <property type="match status" value="1"/>
</dbReference>
<name>A0A1G7ZF03_9PROT</name>
<dbReference type="GO" id="GO:0016020">
    <property type="term" value="C:membrane"/>
    <property type="evidence" value="ECO:0007669"/>
    <property type="project" value="UniProtKB-UniRule"/>
</dbReference>
<dbReference type="InterPro" id="IPR036737">
    <property type="entry name" value="OmpA-like_sf"/>
</dbReference>
<dbReference type="RefSeq" id="WP_092617727.1">
    <property type="nucleotide sequence ID" value="NZ_FNCV01000004.1"/>
</dbReference>
<dbReference type="EMBL" id="FNCV01000004">
    <property type="protein sequence ID" value="SDH07219.1"/>
    <property type="molecule type" value="Genomic_DNA"/>
</dbReference>
<evidence type="ECO:0000256" key="1">
    <source>
        <dbReference type="PROSITE-ProRule" id="PRU00473"/>
    </source>
</evidence>
<keyword evidence="2" id="KW-0732">Signal</keyword>
<dbReference type="InterPro" id="IPR006665">
    <property type="entry name" value="OmpA-like"/>
</dbReference>
<dbReference type="PROSITE" id="PS51257">
    <property type="entry name" value="PROKAR_LIPOPROTEIN"/>
    <property type="match status" value="1"/>
</dbReference>
<dbReference type="AlphaFoldDB" id="A0A1G7ZF03"/>
<dbReference type="Proteomes" id="UP000217076">
    <property type="component" value="Unassembled WGS sequence"/>
</dbReference>
<dbReference type="Gene3D" id="3.30.1330.60">
    <property type="entry name" value="OmpA-like domain"/>
    <property type="match status" value="1"/>
</dbReference>